<reference evidence="2 3" key="1">
    <citation type="submission" date="2018-05" db="EMBL/GenBank/DDBJ databases">
        <authorList>
            <consortium name="IHU Genomes"/>
        </authorList>
    </citation>
    <scope>NUCLEOTIDE SEQUENCE [LARGE SCALE GENOMIC DNA]</scope>
    <source>
        <strain evidence="2 3">P7336</strain>
    </source>
</reference>
<feature type="compositionally biased region" description="Low complexity" evidence="1">
    <location>
        <begin position="23"/>
        <end position="34"/>
    </location>
</feature>
<name>A0A375Z1G9_MYCSH</name>
<keyword evidence="3" id="KW-1185">Reference proteome</keyword>
<dbReference type="EMBL" id="UEGW01000001">
    <property type="protein sequence ID" value="SRX95024.1"/>
    <property type="molecule type" value="Genomic_DNA"/>
</dbReference>
<protein>
    <recommendedName>
        <fullName evidence="4">Lipoprotein LppI</fullName>
    </recommendedName>
</protein>
<organism evidence="2 3">
    <name type="scientific">Mycobacterium shimoidei</name>
    <dbReference type="NCBI Taxonomy" id="29313"/>
    <lineage>
        <taxon>Bacteria</taxon>
        <taxon>Bacillati</taxon>
        <taxon>Actinomycetota</taxon>
        <taxon>Actinomycetes</taxon>
        <taxon>Mycobacteriales</taxon>
        <taxon>Mycobacteriaceae</taxon>
        <taxon>Mycobacterium</taxon>
    </lineage>
</organism>
<evidence type="ECO:0008006" key="4">
    <source>
        <dbReference type="Google" id="ProtNLM"/>
    </source>
</evidence>
<evidence type="ECO:0000313" key="2">
    <source>
        <dbReference type="EMBL" id="SRX95024.1"/>
    </source>
</evidence>
<proteinExistence type="predicted"/>
<accession>A0A375Z1G9</accession>
<dbReference type="AlphaFoldDB" id="A0A375Z1G9"/>
<gene>
    <name evidence="2" type="ORF">MSP7336_03288</name>
</gene>
<dbReference type="STRING" id="29313.BHQ16_12185"/>
<feature type="region of interest" description="Disordered" evidence="1">
    <location>
        <begin position="15"/>
        <end position="34"/>
    </location>
</feature>
<dbReference type="Proteomes" id="UP000252015">
    <property type="component" value="Unassembled WGS sequence"/>
</dbReference>
<evidence type="ECO:0000256" key="1">
    <source>
        <dbReference type="SAM" id="MobiDB-lite"/>
    </source>
</evidence>
<evidence type="ECO:0000313" key="3">
    <source>
        <dbReference type="Proteomes" id="UP000252015"/>
    </source>
</evidence>
<sequence>MLVAASLLIAGCSHSTTGHPEQTSTTPVTTASTSVRPAAAAPAAGASISDVIAWIEAGAPTDVAGYHRATREGVTTDLGDDVAFRVEKVSCMTDVKHTGGALACLVDLAHPPPRPTAVYGPWLGGWVDFDGASLQVGSSHADPGPFSRGDGPELPTGASLSFGDYRCRAGEVGVLCVNYAHRSAVRLAAAGVEHFGCLRSVPPPDGVAEKFSC</sequence>